<sequence length="158" mass="17787">MNDTRATAPADPDAFAALVERITNEVLVDAWLALYREDAVVESIIDGARELHEGAAEIRRMVIANARIWRERGLRVRKRVECADASTIVLSWRGGFDGDERQFGTEIWGFQDGRVARQQTYGYLDVRPATSTLARLRILLFAPRTAVVALKHARRSHA</sequence>
<comment type="caution">
    <text evidence="2">The sequence shown here is derived from an EMBL/GenBank/DDBJ whole genome shotgun (WGS) entry which is preliminary data.</text>
</comment>
<dbReference type="EMBL" id="AGUD01000003">
    <property type="protein sequence ID" value="EHN13049.1"/>
    <property type="molecule type" value="Genomic_DNA"/>
</dbReference>
<protein>
    <recommendedName>
        <fullName evidence="1">SnoaL-like domain-containing protein</fullName>
    </recommendedName>
</protein>
<dbReference type="Gene3D" id="3.10.450.50">
    <property type="match status" value="1"/>
</dbReference>
<dbReference type="Pfam" id="PF12680">
    <property type="entry name" value="SnoaL_2"/>
    <property type="match status" value="1"/>
</dbReference>
<dbReference type="AlphaFoldDB" id="H0DZU5"/>
<dbReference type="InterPro" id="IPR032710">
    <property type="entry name" value="NTF2-like_dom_sf"/>
</dbReference>
<name>H0DZU5_9ACTN</name>
<keyword evidence="3" id="KW-1185">Reference proteome</keyword>
<organism evidence="2 3">
    <name type="scientific">Patulibacter medicamentivorans</name>
    <dbReference type="NCBI Taxonomy" id="1097667"/>
    <lineage>
        <taxon>Bacteria</taxon>
        <taxon>Bacillati</taxon>
        <taxon>Actinomycetota</taxon>
        <taxon>Thermoleophilia</taxon>
        <taxon>Solirubrobacterales</taxon>
        <taxon>Patulibacteraceae</taxon>
        <taxon>Patulibacter</taxon>
    </lineage>
</organism>
<evidence type="ECO:0000259" key="1">
    <source>
        <dbReference type="Pfam" id="PF12680"/>
    </source>
</evidence>
<dbReference type="SUPFAM" id="SSF54427">
    <property type="entry name" value="NTF2-like"/>
    <property type="match status" value="1"/>
</dbReference>
<gene>
    <name evidence="2" type="ORF">PAI11_00500</name>
</gene>
<feature type="domain" description="SnoaL-like" evidence="1">
    <location>
        <begin position="28"/>
        <end position="117"/>
    </location>
</feature>
<evidence type="ECO:0000313" key="3">
    <source>
        <dbReference type="Proteomes" id="UP000005143"/>
    </source>
</evidence>
<accession>H0DZU5</accession>
<evidence type="ECO:0000313" key="2">
    <source>
        <dbReference type="EMBL" id="EHN13049.1"/>
    </source>
</evidence>
<dbReference type="Proteomes" id="UP000005143">
    <property type="component" value="Unassembled WGS sequence"/>
</dbReference>
<dbReference type="InterPro" id="IPR037401">
    <property type="entry name" value="SnoaL-like"/>
</dbReference>
<reference evidence="2 3" key="1">
    <citation type="journal article" date="2013" name="Biodegradation">
        <title>Quantitative proteomic analysis of ibuprofen-degrading Patulibacter sp. strain I11.</title>
        <authorList>
            <person name="Almeida B."/>
            <person name="Kjeldal H."/>
            <person name="Lolas I."/>
            <person name="Knudsen A.D."/>
            <person name="Carvalho G."/>
            <person name="Nielsen K.L."/>
            <person name="Barreto Crespo M.T."/>
            <person name="Stensballe A."/>
            <person name="Nielsen J.L."/>
        </authorList>
    </citation>
    <scope>NUCLEOTIDE SEQUENCE [LARGE SCALE GENOMIC DNA]</scope>
    <source>
        <strain evidence="2 3">I11</strain>
    </source>
</reference>
<proteinExistence type="predicted"/>